<sequence>MTLSLLGFDGEFFMCPEAGIRVFQSELAETKGILIRTSNIQDPFVKVHGGVPVASSSFPSAKPGCSSPTQFGGAIFSAGKDLEVDGGNSNLFADPKFCLCTTKPYGMTTRY</sequence>
<evidence type="ECO:0000313" key="1">
    <source>
        <dbReference type="Proteomes" id="UP001652623"/>
    </source>
</evidence>
<evidence type="ECO:0000313" key="2">
    <source>
        <dbReference type="RefSeq" id="XP_060669870.1"/>
    </source>
</evidence>
<name>A0ABM3ZZI5_ZIZJJ</name>
<proteinExistence type="predicted"/>
<reference evidence="1" key="1">
    <citation type="submission" date="2025-05" db="UniProtKB">
        <authorList>
            <consortium name="RefSeq"/>
        </authorList>
    </citation>
    <scope>NUCLEOTIDE SEQUENCE [LARGE SCALE GENOMIC DNA]</scope>
</reference>
<keyword evidence="1" id="KW-1185">Reference proteome</keyword>
<protein>
    <submittedName>
        <fullName evidence="2">Uncharacterized protein LOC107433016 isoform X4</fullName>
    </submittedName>
</protein>
<dbReference type="RefSeq" id="XP_060669870.1">
    <property type="nucleotide sequence ID" value="XM_060813887.1"/>
</dbReference>
<reference evidence="2" key="2">
    <citation type="submission" date="2025-08" db="UniProtKB">
        <authorList>
            <consortium name="RefSeq"/>
        </authorList>
    </citation>
    <scope>IDENTIFICATION</scope>
    <source>
        <tissue evidence="2">Seedling</tissue>
    </source>
</reference>
<accession>A0ABM3ZZI5</accession>
<organism evidence="1 2">
    <name type="scientific">Ziziphus jujuba</name>
    <name type="common">Chinese jujube</name>
    <name type="synonym">Ziziphus sativa</name>
    <dbReference type="NCBI Taxonomy" id="326968"/>
    <lineage>
        <taxon>Eukaryota</taxon>
        <taxon>Viridiplantae</taxon>
        <taxon>Streptophyta</taxon>
        <taxon>Embryophyta</taxon>
        <taxon>Tracheophyta</taxon>
        <taxon>Spermatophyta</taxon>
        <taxon>Magnoliopsida</taxon>
        <taxon>eudicotyledons</taxon>
        <taxon>Gunneridae</taxon>
        <taxon>Pentapetalae</taxon>
        <taxon>rosids</taxon>
        <taxon>fabids</taxon>
        <taxon>Rosales</taxon>
        <taxon>Rhamnaceae</taxon>
        <taxon>Paliureae</taxon>
        <taxon>Ziziphus</taxon>
    </lineage>
</organism>
<dbReference type="Proteomes" id="UP001652623">
    <property type="component" value="Chromosome 1"/>
</dbReference>
<dbReference type="GeneID" id="107433016"/>
<gene>
    <name evidence="2" type="primary">LOC107433016</name>
</gene>